<reference evidence="8" key="1">
    <citation type="journal article" date="2020" name="New Phytol.">
        <title>Comparative genomics reveals dynamic genome evolution in host specialist ectomycorrhizal fungi.</title>
        <authorList>
            <person name="Lofgren L.A."/>
            <person name="Nguyen N.H."/>
            <person name="Vilgalys R."/>
            <person name="Ruytinx J."/>
            <person name="Liao H.L."/>
            <person name="Branco S."/>
            <person name="Kuo A."/>
            <person name="LaButti K."/>
            <person name="Lipzen A."/>
            <person name="Andreopoulos W."/>
            <person name="Pangilinan J."/>
            <person name="Riley R."/>
            <person name="Hundley H."/>
            <person name="Na H."/>
            <person name="Barry K."/>
            <person name="Grigoriev I.V."/>
            <person name="Stajich J.E."/>
            <person name="Kennedy P.G."/>
        </authorList>
    </citation>
    <scope>NUCLEOTIDE SEQUENCE</scope>
    <source>
        <strain evidence="8">DOB743</strain>
    </source>
</reference>
<evidence type="ECO:0000256" key="2">
    <source>
        <dbReference type="ARBA" id="ARBA00010410"/>
    </source>
</evidence>
<protein>
    <submittedName>
        <fullName evidence="8">snRNA-activating protein of 50kDa MW C terminal-domain-containing protein</fullName>
    </submittedName>
</protein>
<dbReference type="Proteomes" id="UP000714275">
    <property type="component" value="Unassembled WGS sequence"/>
</dbReference>
<dbReference type="GO" id="GO:0000978">
    <property type="term" value="F:RNA polymerase II cis-regulatory region sequence-specific DNA binding"/>
    <property type="evidence" value="ECO:0007669"/>
    <property type="project" value="TreeGrafter"/>
</dbReference>
<evidence type="ECO:0000256" key="6">
    <source>
        <dbReference type="ARBA" id="ARBA00023242"/>
    </source>
</evidence>
<evidence type="ECO:0000256" key="1">
    <source>
        <dbReference type="ARBA" id="ARBA00004123"/>
    </source>
</evidence>
<dbReference type="PANTHER" id="PTHR13421:SF16">
    <property type="entry name" value="SNRNA-ACTIVATING PROTEIN COMPLEX SUBUNIT 3"/>
    <property type="match status" value="1"/>
</dbReference>
<dbReference type="GO" id="GO:0042796">
    <property type="term" value="P:snRNA transcription by RNA polymerase III"/>
    <property type="evidence" value="ECO:0007669"/>
    <property type="project" value="TreeGrafter"/>
</dbReference>
<dbReference type="GO" id="GO:0042795">
    <property type="term" value="P:snRNA transcription by RNA polymerase II"/>
    <property type="evidence" value="ECO:0007669"/>
    <property type="project" value="TreeGrafter"/>
</dbReference>
<dbReference type="GO" id="GO:0019185">
    <property type="term" value="C:snRNA-activating protein complex"/>
    <property type="evidence" value="ECO:0007669"/>
    <property type="project" value="TreeGrafter"/>
</dbReference>
<dbReference type="OrthoDB" id="3437960at2759"/>
<dbReference type="GO" id="GO:0001046">
    <property type="term" value="F:core promoter sequence-specific DNA binding"/>
    <property type="evidence" value="ECO:0007669"/>
    <property type="project" value="TreeGrafter"/>
</dbReference>
<dbReference type="GO" id="GO:0003681">
    <property type="term" value="F:bent DNA binding"/>
    <property type="evidence" value="ECO:0007669"/>
    <property type="project" value="TreeGrafter"/>
</dbReference>
<organism evidence="8 9">
    <name type="scientific">Suillus placidus</name>
    <dbReference type="NCBI Taxonomy" id="48579"/>
    <lineage>
        <taxon>Eukaryota</taxon>
        <taxon>Fungi</taxon>
        <taxon>Dikarya</taxon>
        <taxon>Basidiomycota</taxon>
        <taxon>Agaricomycotina</taxon>
        <taxon>Agaricomycetes</taxon>
        <taxon>Agaricomycetidae</taxon>
        <taxon>Boletales</taxon>
        <taxon>Suillineae</taxon>
        <taxon>Suillaceae</taxon>
        <taxon>Suillus</taxon>
    </lineage>
</organism>
<dbReference type="GO" id="GO:0005634">
    <property type="term" value="C:nucleus"/>
    <property type="evidence" value="ECO:0007669"/>
    <property type="project" value="UniProtKB-SubCell"/>
</dbReference>
<dbReference type="GO" id="GO:0001006">
    <property type="term" value="F:RNA polymerase III type 3 promoter sequence-specific DNA binding"/>
    <property type="evidence" value="ECO:0007669"/>
    <property type="project" value="TreeGrafter"/>
</dbReference>
<keyword evidence="3" id="KW-0805">Transcription regulation</keyword>
<proteinExistence type="inferred from homology"/>
<keyword evidence="4" id="KW-0238">DNA-binding</keyword>
<dbReference type="EMBL" id="JABBWD010000034">
    <property type="protein sequence ID" value="KAG1775391.1"/>
    <property type="molecule type" value="Genomic_DNA"/>
</dbReference>
<evidence type="ECO:0000256" key="5">
    <source>
        <dbReference type="ARBA" id="ARBA00023163"/>
    </source>
</evidence>
<dbReference type="PANTHER" id="PTHR13421">
    <property type="entry name" value="SNRNA-ACTIVATING PROTEIN COMPLEX SUBUNIT 3"/>
    <property type="match status" value="1"/>
</dbReference>
<comment type="similarity">
    <text evidence="2">Belongs to the SNAPC3/SRD2 family.</text>
</comment>
<keyword evidence="6" id="KW-0539">Nucleus</keyword>
<keyword evidence="9" id="KW-1185">Reference proteome</keyword>
<keyword evidence="5" id="KW-0804">Transcription</keyword>
<name>A0A9P6ZT45_9AGAM</name>
<comment type="subcellular location">
    <subcellularLocation>
        <location evidence="1">Nucleus</location>
    </subcellularLocation>
</comment>
<dbReference type="InterPro" id="IPR022042">
    <property type="entry name" value="snRNA-activating_su3"/>
</dbReference>
<dbReference type="AlphaFoldDB" id="A0A9P6ZT45"/>
<feature type="region of interest" description="Disordered" evidence="7">
    <location>
        <begin position="100"/>
        <end position="125"/>
    </location>
</feature>
<accession>A0A9P6ZT45</accession>
<evidence type="ECO:0000256" key="7">
    <source>
        <dbReference type="SAM" id="MobiDB-lite"/>
    </source>
</evidence>
<evidence type="ECO:0000256" key="3">
    <source>
        <dbReference type="ARBA" id="ARBA00023015"/>
    </source>
</evidence>
<comment type="caution">
    <text evidence="8">The sequence shown here is derived from an EMBL/GenBank/DDBJ whole genome shotgun (WGS) entry which is preliminary data.</text>
</comment>
<gene>
    <name evidence="8" type="ORF">EV702DRAFT_1199410</name>
</gene>
<evidence type="ECO:0000313" key="9">
    <source>
        <dbReference type="Proteomes" id="UP000714275"/>
    </source>
</evidence>
<sequence>MSRGFDSYFGPPSQPINVAEFLQQANSALLPGPFTNASWEHLTPEHRNAVEAEITEWCSSPPLHHRSISDLKSSLEQAWDNPVLSAYVMRQHEFTVASLRGQADAPAPKGRKRKRHIAPEGSESAPEVLQLQEKLDAVNLRCWGLTVESALCMRAAKNSDYNALDAPKKMGTGVLRTLDHGDVGVMRSSTPDSLRSPSPDAISYPNAVISLTVYNRISYLPSCLTRSSQHAVLSTQTLGDLLRILPCASSNMPIEELDAEGDVSGYNITDQTGEHAGCLFSIEDLIYGDGRETADYAEKLIAHFQKLPEDKRPQIKKALTSASETTFNALTLRTHQPYWILHQGNCEHFFVIDQIRLAHASDPPSGYPLTLHLTPTVQDLCRACGKVPAVHSIVGDMRLGESPCLLCAPCWRMMGPPKNDEGVMVVPLVIPSVNH</sequence>
<evidence type="ECO:0000313" key="8">
    <source>
        <dbReference type="EMBL" id="KAG1775391.1"/>
    </source>
</evidence>
<evidence type="ECO:0000256" key="4">
    <source>
        <dbReference type="ARBA" id="ARBA00023125"/>
    </source>
</evidence>
<dbReference type="Pfam" id="PF12251">
    <property type="entry name" value="SNAPC3"/>
    <property type="match status" value="1"/>
</dbReference>